<reference evidence="2 3" key="1">
    <citation type="submission" date="2019-03" db="EMBL/GenBank/DDBJ databases">
        <title>Genomic Encyclopedia of Archaeal and Bacterial Type Strains, Phase II (KMG-II): from individual species to whole genera.</title>
        <authorList>
            <person name="Goeker M."/>
        </authorList>
    </citation>
    <scope>NUCLEOTIDE SEQUENCE [LARGE SCALE GENOMIC DNA]</scope>
    <source>
        <strain evidence="2 3">DSM 24323</strain>
    </source>
</reference>
<dbReference type="InterPro" id="IPR050766">
    <property type="entry name" value="Bact_Lucif_Oxidored"/>
</dbReference>
<dbReference type="Pfam" id="PF00296">
    <property type="entry name" value="Bac_luciferase"/>
    <property type="match status" value="1"/>
</dbReference>
<evidence type="ECO:0000313" key="2">
    <source>
        <dbReference type="EMBL" id="TDT30020.1"/>
    </source>
</evidence>
<accession>A0A4R7IZ64</accession>
<keyword evidence="2" id="KW-0503">Monooxygenase</keyword>
<dbReference type="GO" id="GO:0016705">
    <property type="term" value="F:oxidoreductase activity, acting on paired donors, with incorporation or reduction of molecular oxygen"/>
    <property type="evidence" value="ECO:0007669"/>
    <property type="project" value="InterPro"/>
</dbReference>
<dbReference type="InterPro" id="IPR036661">
    <property type="entry name" value="Luciferase-like_sf"/>
</dbReference>
<protein>
    <submittedName>
        <fullName evidence="2">Alkanesulfonate monooxygenase SsuD/methylene tetrahydromethanopterin reductase-like flavin-dependent oxidoreductase (Luciferase family)</fullName>
    </submittedName>
</protein>
<proteinExistence type="predicted"/>
<dbReference type="OrthoDB" id="7903015at2"/>
<sequence>MPRPGEPLRRLGVLTIGLFDPADPGAGHRETLAMIEFAEELGLDSVWLRDRHLQHGISSPVAVLAAAAMRTSRIEFGTAVIPLGAENPLRLAEDLATVDILSGGRLNPGVSSGTPMNFERYREAMYPDTLESEDFSKQRVIRLRNFLRGDPISAAGTVGIEEFSDHVQPHSPGLAQRLWYGGGRDSAIWTGQQGLNYLTSSVVFAAGTGVDGSEPDAFARVQAGDVAAFREHHPAGAKARASQGLVVIPTDSASAEQKRRYHAYAESRLERTRTAHGPRGLLLSPDLVGDSSELADRLWSHAGFREVDEVVFALPFTFEAEDHRQILTDLAQSLGPALGWSPRLS</sequence>
<keyword evidence="2" id="KW-0560">Oxidoreductase</keyword>
<comment type="caution">
    <text evidence="2">The sequence shown here is derived from an EMBL/GenBank/DDBJ whole genome shotgun (WGS) entry which is preliminary data.</text>
</comment>
<dbReference type="PANTHER" id="PTHR30137:SF15">
    <property type="entry name" value="BLL6902 PROTEIN"/>
    <property type="match status" value="1"/>
</dbReference>
<organism evidence="2 3">
    <name type="scientific">Naumannella halotolerans</name>
    <dbReference type="NCBI Taxonomy" id="993414"/>
    <lineage>
        <taxon>Bacteria</taxon>
        <taxon>Bacillati</taxon>
        <taxon>Actinomycetota</taxon>
        <taxon>Actinomycetes</taxon>
        <taxon>Propionibacteriales</taxon>
        <taxon>Propionibacteriaceae</taxon>
        <taxon>Naumannella</taxon>
    </lineage>
</organism>
<keyword evidence="3" id="KW-1185">Reference proteome</keyword>
<dbReference type="InterPro" id="IPR011251">
    <property type="entry name" value="Luciferase-like_dom"/>
</dbReference>
<evidence type="ECO:0000259" key="1">
    <source>
        <dbReference type="Pfam" id="PF00296"/>
    </source>
</evidence>
<dbReference type="EMBL" id="SOAW01000003">
    <property type="protein sequence ID" value="TDT30020.1"/>
    <property type="molecule type" value="Genomic_DNA"/>
</dbReference>
<feature type="domain" description="Luciferase-like" evidence="1">
    <location>
        <begin position="26"/>
        <end position="262"/>
    </location>
</feature>
<dbReference type="GO" id="GO:0004497">
    <property type="term" value="F:monooxygenase activity"/>
    <property type="evidence" value="ECO:0007669"/>
    <property type="project" value="UniProtKB-KW"/>
</dbReference>
<dbReference type="PANTHER" id="PTHR30137">
    <property type="entry name" value="LUCIFERASE-LIKE MONOOXYGENASE"/>
    <property type="match status" value="1"/>
</dbReference>
<dbReference type="GO" id="GO:0005829">
    <property type="term" value="C:cytosol"/>
    <property type="evidence" value="ECO:0007669"/>
    <property type="project" value="TreeGrafter"/>
</dbReference>
<dbReference type="Gene3D" id="3.20.20.30">
    <property type="entry name" value="Luciferase-like domain"/>
    <property type="match status" value="1"/>
</dbReference>
<dbReference type="AlphaFoldDB" id="A0A4R7IZ64"/>
<dbReference type="SUPFAM" id="SSF51679">
    <property type="entry name" value="Bacterial luciferase-like"/>
    <property type="match status" value="1"/>
</dbReference>
<dbReference type="Proteomes" id="UP000295371">
    <property type="component" value="Unassembled WGS sequence"/>
</dbReference>
<gene>
    <name evidence="2" type="ORF">CLV29_3043</name>
</gene>
<evidence type="ECO:0000313" key="3">
    <source>
        <dbReference type="Proteomes" id="UP000295371"/>
    </source>
</evidence>
<name>A0A4R7IZ64_9ACTN</name>
<dbReference type="RefSeq" id="WP_133755926.1">
    <property type="nucleotide sequence ID" value="NZ_SOAW01000003.1"/>
</dbReference>